<keyword evidence="4" id="KW-0812">Transmembrane</keyword>
<keyword evidence="5" id="KW-1133">Transmembrane helix</keyword>
<dbReference type="RefSeq" id="WP_345313781.1">
    <property type="nucleotide sequence ID" value="NZ_BAABIE010000011.1"/>
</dbReference>
<dbReference type="Gene3D" id="3.40.50.300">
    <property type="entry name" value="P-loop containing nucleotide triphosphate hydrolases"/>
    <property type="match status" value="1"/>
</dbReference>
<dbReference type="InterPro" id="IPR051539">
    <property type="entry name" value="T4SS-coupling_protein"/>
</dbReference>
<keyword evidence="6" id="KW-0472">Membrane</keyword>
<comment type="similarity">
    <text evidence="2">Belongs to the VirD4/TraG family.</text>
</comment>
<evidence type="ECO:0000256" key="1">
    <source>
        <dbReference type="ARBA" id="ARBA00004651"/>
    </source>
</evidence>
<evidence type="ECO:0000256" key="3">
    <source>
        <dbReference type="ARBA" id="ARBA00022475"/>
    </source>
</evidence>
<keyword evidence="9" id="KW-1185">Reference proteome</keyword>
<sequence length="479" mass="51891">MSIFSKAAPQQSTPRTPRPLPDEPYAGLLDVPDGAVITDRANRGLKHGDVARTAPHLMVVGGTGEGKSRTVLIPNIIRWVGRPVVSLSSKGDVAAASIRKRAQRGPVYLMDLSNEVPEGDLRGVPVTRVRPDPCALIDNDNDALRMADLLQEISSGSDGDAKFWKNLSRRRLAVILRAAGWYPDPETGARVWGGGVEWAVDACEDPGPDEVPDVDSDDFELETPNWNSAYLRARLLKSRHAHSLMVAKRMDPKQRDSVGMNMIDALNQWADTDIAGTDGPVEYEPFTPELLTRGAATLYIVAPMEGAAVPVSSILVSIVNYWRKRVPLIDAGELGAVLFVLDEFTNGTKLPAQRVQGWVSEGRGLGIRLCMAMQDSSQLEALWGQADAKVMRRIMPATLILPGANEEDILKSAAAAMLPEERVTASVDAGGRVSQSRAAAEMNYSQLLPREKGEGRLILKGMAGVKVRLPDISATDLLD</sequence>
<gene>
    <name evidence="8" type="ORF">GCM10023217_25460</name>
</gene>
<organism evidence="8 9">
    <name type="scientific">Gordonia alkaliphila</name>
    <dbReference type="NCBI Taxonomy" id="1053547"/>
    <lineage>
        <taxon>Bacteria</taxon>
        <taxon>Bacillati</taxon>
        <taxon>Actinomycetota</taxon>
        <taxon>Actinomycetes</taxon>
        <taxon>Mycobacteriales</taxon>
        <taxon>Gordoniaceae</taxon>
        <taxon>Gordonia</taxon>
    </lineage>
</organism>
<comment type="subcellular location">
    <subcellularLocation>
        <location evidence="1">Cell membrane</location>
        <topology evidence="1">Multi-pass membrane protein</topology>
    </subcellularLocation>
</comment>
<dbReference type="InterPro" id="IPR027417">
    <property type="entry name" value="P-loop_NTPase"/>
</dbReference>
<evidence type="ECO:0000256" key="6">
    <source>
        <dbReference type="ARBA" id="ARBA00023136"/>
    </source>
</evidence>
<reference evidence="9" key="1">
    <citation type="journal article" date="2019" name="Int. J. Syst. Evol. Microbiol.">
        <title>The Global Catalogue of Microorganisms (GCM) 10K type strain sequencing project: providing services to taxonomists for standard genome sequencing and annotation.</title>
        <authorList>
            <consortium name="The Broad Institute Genomics Platform"/>
            <consortium name="The Broad Institute Genome Sequencing Center for Infectious Disease"/>
            <person name="Wu L."/>
            <person name="Ma J."/>
        </authorList>
    </citation>
    <scope>NUCLEOTIDE SEQUENCE [LARGE SCALE GENOMIC DNA]</scope>
    <source>
        <strain evidence="9">JCM 18077</strain>
    </source>
</reference>
<dbReference type="InterPro" id="IPR003688">
    <property type="entry name" value="TraG/VirD4"/>
</dbReference>
<dbReference type="PANTHER" id="PTHR37937:SF1">
    <property type="entry name" value="CONJUGATIVE TRANSFER: DNA TRANSPORT"/>
    <property type="match status" value="1"/>
</dbReference>
<dbReference type="Proteomes" id="UP001500822">
    <property type="component" value="Unassembled WGS sequence"/>
</dbReference>
<evidence type="ECO:0000313" key="8">
    <source>
        <dbReference type="EMBL" id="GAA4753113.1"/>
    </source>
</evidence>
<feature type="region of interest" description="Disordered" evidence="7">
    <location>
        <begin position="1"/>
        <end position="27"/>
    </location>
</feature>
<evidence type="ECO:0000256" key="7">
    <source>
        <dbReference type="SAM" id="MobiDB-lite"/>
    </source>
</evidence>
<protein>
    <submittedName>
        <fullName evidence="8">Uncharacterized protein</fullName>
    </submittedName>
</protein>
<dbReference type="SUPFAM" id="SSF52540">
    <property type="entry name" value="P-loop containing nucleoside triphosphate hydrolases"/>
    <property type="match status" value="1"/>
</dbReference>
<evidence type="ECO:0000256" key="5">
    <source>
        <dbReference type="ARBA" id="ARBA00022989"/>
    </source>
</evidence>
<comment type="caution">
    <text evidence="8">The sequence shown here is derived from an EMBL/GenBank/DDBJ whole genome shotgun (WGS) entry which is preliminary data.</text>
</comment>
<evidence type="ECO:0000256" key="2">
    <source>
        <dbReference type="ARBA" id="ARBA00008806"/>
    </source>
</evidence>
<dbReference type="CDD" id="cd01127">
    <property type="entry name" value="TrwB_TraG_TraD_VirD4"/>
    <property type="match status" value="1"/>
</dbReference>
<evidence type="ECO:0000256" key="4">
    <source>
        <dbReference type="ARBA" id="ARBA00022692"/>
    </source>
</evidence>
<dbReference type="Pfam" id="PF02534">
    <property type="entry name" value="T4SS-DNA_transf"/>
    <property type="match status" value="1"/>
</dbReference>
<accession>A0ABP8ZCP1</accession>
<dbReference type="PANTHER" id="PTHR37937">
    <property type="entry name" value="CONJUGATIVE TRANSFER: DNA TRANSPORT"/>
    <property type="match status" value="1"/>
</dbReference>
<proteinExistence type="inferred from homology"/>
<evidence type="ECO:0000313" key="9">
    <source>
        <dbReference type="Proteomes" id="UP001500822"/>
    </source>
</evidence>
<keyword evidence="3" id="KW-1003">Cell membrane</keyword>
<dbReference type="EMBL" id="BAABIE010000011">
    <property type="protein sequence ID" value="GAA4753113.1"/>
    <property type="molecule type" value="Genomic_DNA"/>
</dbReference>
<name>A0ABP8ZCP1_9ACTN</name>